<comment type="cofactor">
    <cofactor evidence="8">
        <name>[4Fe-4S] cluster</name>
        <dbReference type="ChEBI" id="CHEBI:49883"/>
    </cofactor>
    <text evidence="8">Binds 2 [4Fe-4S] clusters per subunit.</text>
</comment>
<dbReference type="HAMAP" id="MF_00461">
    <property type="entry name" value="RsxC_RnfC"/>
    <property type="match status" value="1"/>
</dbReference>
<dbReference type="Proteomes" id="UP000231267">
    <property type="component" value="Unassembled WGS sequence"/>
</dbReference>
<keyword evidence="6 8" id="KW-0408">Iron</keyword>
<evidence type="ECO:0000256" key="4">
    <source>
        <dbReference type="ARBA" id="ARBA00022737"/>
    </source>
</evidence>
<keyword evidence="2 8" id="KW-0004">4Fe-4S</keyword>
<comment type="subcellular location">
    <subcellularLocation>
        <location evidence="8">Cell membrane</location>
        <topology evidence="8">Peripheral membrane protein</topology>
    </subcellularLocation>
</comment>
<protein>
    <recommendedName>
        <fullName evidence="8">Ion-translocating oxidoreductase complex subunit C</fullName>
        <ecNumber evidence="8">7.-.-.-</ecNumber>
    </recommendedName>
    <alternativeName>
        <fullName evidence="8">Rnf electron transport complex subunit C</fullName>
    </alternativeName>
</protein>
<comment type="function">
    <text evidence="8">Part of a membrane-bound complex that couples electron transfer with translocation of ions across the membrane.</text>
</comment>
<dbReference type="InterPro" id="IPR017900">
    <property type="entry name" value="4Fe4S_Fe_S_CS"/>
</dbReference>
<comment type="similarity">
    <text evidence="8">Belongs to the 4Fe4S bacterial-type ferredoxin family. RnfC subfamily.</text>
</comment>
<dbReference type="Pfam" id="PF10531">
    <property type="entry name" value="SLBB"/>
    <property type="match status" value="1"/>
</dbReference>
<dbReference type="InterPro" id="IPR010208">
    <property type="entry name" value="Ion_transpt_RnfC/RsxC"/>
</dbReference>
<dbReference type="GO" id="GO:0005886">
    <property type="term" value="C:plasma membrane"/>
    <property type="evidence" value="ECO:0007669"/>
    <property type="project" value="UniProtKB-SubCell"/>
</dbReference>
<evidence type="ECO:0000256" key="8">
    <source>
        <dbReference type="HAMAP-Rule" id="MF_00461"/>
    </source>
</evidence>
<dbReference type="Gene3D" id="3.30.70.20">
    <property type="match status" value="1"/>
</dbReference>
<organism evidence="10 11">
    <name type="scientific">Candidatus Taenaricola geysiri</name>
    <dbReference type="NCBI Taxonomy" id="1974752"/>
    <lineage>
        <taxon>Bacteria</taxon>
        <taxon>Pseudomonadati</taxon>
        <taxon>Candidatus Omnitrophota</taxon>
        <taxon>Candidatus Taenaricola</taxon>
    </lineage>
</organism>
<dbReference type="SUPFAM" id="SSF46548">
    <property type="entry name" value="alpha-helical ferredoxin"/>
    <property type="match status" value="1"/>
</dbReference>
<dbReference type="GO" id="GO:0009055">
    <property type="term" value="F:electron transfer activity"/>
    <property type="evidence" value="ECO:0007669"/>
    <property type="project" value="InterPro"/>
</dbReference>
<dbReference type="Pfam" id="PF01512">
    <property type="entry name" value="Complex1_51K"/>
    <property type="match status" value="1"/>
</dbReference>
<dbReference type="InterPro" id="IPR011538">
    <property type="entry name" value="Nuo51_FMN-bd"/>
</dbReference>
<dbReference type="PANTHER" id="PTHR43034:SF2">
    <property type="entry name" value="ION-TRANSLOCATING OXIDOREDUCTASE COMPLEX SUBUNIT C"/>
    <property type="match status" value="1"/>
</dbReference>
<keyword evidence="8" id="KW-0472">Membrane</keyword>
<dbReference type="EC" id="7.-.-.-" evidence="8"/>
<keyword evidence="7 8" id="KW-0411">Iron-sulfur</keyword>
<dbReference type="PROSITE" id="PS51379">
    <property type="entry name" value="4FE4S_FER_2"/>
    <property type="match status" value="1"/>
</dbReference>
<keyword evidence="4 8" id="KW-0677">Repeat</keyword>
<evidence type="ECO:0000256" key="6">
    <source>
        <dbReference type="ARBA" id="ARBA00023004"/>
    </source>
</evidence>
<evidence type="ECO:0000313" key="10">
    <source>
        <dbReference type="EMBL" id="PIW67012.1"/>
    </source>
</evidence>
<keyword evidence="3 8" id="KW-0479">Metal-binding</keyword>
<dbReference type="InterPro" id="IPR017896">
    <property type="entry name" value="4Fe4S_Fe-S-bd"/>
</dbReference>
<feature type="domain" description="4Fe-4S ferredoxin-type" evidence="9">
    <location>
        <begin position="361"/>
        <end position="389"/>
    </location>
</feature>
<dbReference type="Gene3D" id="3.40.50.11540">
    <property type="entry name" value="NADH-ubiquinone oxidoreductase 51kDa subunit"/>
    <property type="match status" value="1"/>
</dbReference>
<name>A0A2J0LGN1_9BACT</name>
<dbReference type="GO" id="GO:0051539">
    <property type="term" value="F:4 iron, 4 sulfur cluster binding"/>
    <property type="evidence" value="ECO:0007669"/>
    <property type="project" value="UniProtKB-KW"/>
</dbReference>
<sequence>MLKSFFGGVHPPGFKTSTKNKNIRPAALPKKIILPLSQHTGSSAEPVVSPGDYVEAGAVIAKATGFISSNIHSSVSGKVLAIEPAAHPVLGKCRAIIIEPELQQKRLDSIKDCADSGFDPGKLNPADILDAVSSAGIVGMGGAAFPAHVKLSPPKNKKIDTLIINAAECEPYLTCDHRLLLERPIDIINGIKILANVLGVKKCIVGIEDNKCDSAEVIRNASILKSDIKVVPLHTKYPQGSEKQLIDAMLDKEVPSGGLPFDAGVVVHNVATALAIYEAVALNKPLYERVVTVSGDCIKDPANLLVKIGTPASELAAECGGFIKKPKKIIFGGPMMGVAQPSEDAPVIKGTSGILFLSKDIAGEYNEGVCIRCGACVRACPMYLEPTTIYYAAKKARFDIVNDLCALDCIECGACSFDCPARLELSGIIKYAKAMIKK</sequence>
<keyword evidence="5 8" id="KW-0249">Electron transport</keyword>
<dbReference type="Pfam" id="PF13375">
    <property type="entry name" value="RnfC_N"/>
    <property type="match status" value="1"/>
</dbReference>
<dbReference type="EMBL" id="PFGP01000006">
    <property type="protein sequence ID" value="PIW67012.1"/>
    <property type="molecule type" value="Genomic_DNA"/>
</dbReference>
<feature type="binding site" evidence="8">
    <location>
        <position position="380"/>
    </location>
    <ligand>
        <name>[4Fe-4S] cluster</name>
        <dbReference type="ChEBI" id="CHEBI:49883"/>
        <label>2</label>
    </ligand>
</feature>
<evidence type="ECO:0000313" key="11">
    <source>
        <dbReference type="Proteomes" id="UP000231267"/>
    </source>
</evidence>
<dbReference type="PANTHER" id="PTHR43034">
    <property type="entry name" value="ION-TRANSLOCATING OXIDOREDUCTASE COMPLEX SUBUNIT C"/>
    <property type="match status" value="1"/>
</dbReference>
<feature type="binding site" evidence="8">
    <location>
        <position position="412"/>
    </location>
    <ligand>
        <name>[4Fe-4S] cluster</name>
        <dbReference type="ChEBI" id="CHEBI:49883"/>
        <label>2</label>
    </ligand>
</feature>
<keyword evidence="8" id="KW-1278">Translocase</keyword>
<dbReference type="GO" id="GO:0022900">
    <property type="term" value="P:electron transport chain"/>
    <property type="evidence" value="ECO:0007669"/>
    <property type="project" value="UniProtKB-UniRule"/>
</dbReference>
<dbReference type="SUPFAM" id="SSF142019">
    <property type="entry name" value="Nqo1 FMN-binding domain-like"/>
    <property type="match status" value="1"/>
</dbReference>
<feature type="binding site" evidence="8">
    <location>
        <position position="415"/>
    </location>
    <ligand>
        <name>[4Fe-4S] cluster</name>
        <dbReference type="ChEBI" id="CHEBI:49883"/>
        <label>2</label>
    </ligand>
</feature>
<dbReference type="AlphaFoldDB" id="A0A2J0LGN1"/>
<dbReference type="PROSITE" id="PS00198">
    <property type="entry name" value="4FE4S_FER_1"/>
    <property type="match status" value="2"/>
</dbReference>
<dbReference type="InterPro" id="IPR026902">
    <property type="entry name" value="RnfC_N"/>
</dbReference>
<comment type="subunit">
    <text evidence="8">The complex is composed of six subunits: RnfA, RnfB, RnfC, RnfD, RnfE and RnfG.</text>
</comment>
<dbReference type="NCBIfam" id="TIGR01945">
    <property type="entry name" value="rnfC"/>
    <property type="match status" value="1"/>
</dbReference>
<dbReference type="NCBIfam" id="NF003454">
    <property type="entry name" value="PRK05035.1"/>
    <property type="match status" value="1"/>
</dbReference>
<evidence type="ECO:0000256" key="7">
    <source>
        <dbReference type="ARBA" id="ARBA00023014"/>
    </source>
</evidence>
<keyword evidence="8" id="KW-1003">Cell membrane</keyword>
<comment type="caution">
    <text evidence="10">The sequence shown here is derived from an EMBL/GenBank/DDBJ whole genome shotgun (WGS) entry which is preliminary data.</text>
</comment>
<reference evidence="10 11" key="1">
    <citation type="submission" date="2017-09" db="EMBL/GenBank/DDBJ databases">
        <title>Depth-based differentiation of microbial function through sediment-hosted aquifers and enrichment of novel symbionts in the deep terrestrial subsurface.</title>
        <authorList>
            <person name="Probst A.J."/>
            <person name="Ladd B."/>
            <person name="Jarett J.K."/>
            <person name="Geller-Mcgrath D.E."/>
            <person name="Sieber C.M."/>
            <person name="Emerson J.B."/>
            <person name="Anantharaman K."/>
            <person name="Thomas B.C."/>
            <person name="Malmstrom R."/>
            <person name="Stieglmeier M."/>
            <person name="Klingl A."/>
            <person name="Woyke T."/>
            <person name="Ryan C.M."/>
            <person name="Banfield J.F."/>
        </authorList>
    </citation>
    <scope>NUCLEOTIDE SEQUENCE [LARGE SCALE GENOMIC DNA]</scope>
    <source>
        <strain evidence="10">CG12_big_fil_rev_8_21_14_0_65_43_15</strain>
    </source>
</reference>
<accession>A0A2J0LGN1</accession>
<keyword evidence="1 8" id="KW-0813">Transport</keyword>
<evidence type="ECO:0000259" key="9">
    <source>
        <dbReference type="PROSITE" id="PS51379"/>
    </source>
</evidence>
<dbReference type="Pfam" id="PF13534">
    <property type="entry name" value="Fer4_17"/>
    <property type="match status" value="1"/>
</dbReference>
<evidence type="ECO:0000256" key="3">
    <source>
        <dbReference type="ARBA" id="ARBA00022723"/>
    </source>
</evidence>
<feature type="binding site" evidence="8">
    <location>
        <position position="376"/>
    </location>
    <ligand>
        <name>[4Fe-4S] cluster</name>
        <dbReference type="ChEBI" id="CHEBI:49883"/>
        <label>1</label>
    </ligand>
</feature>
<dbReference type="GO" id="GO:0046872">
    <property type="term" value="F:metal ion binding"/>
    <property type="evidence" value="ECO:0007669"/>
    <property type="project" value="UniProtKB-KW"/>
</dbReference>
<proteinExistence type="inferred from homology"/>
<gene>
    <name evidence="8" type="primary">rnfC</name>
    <name evidence="10" type="ORF">COW11_00270</name>
</gene>
<feature type="binding site" evidence="8">
    <location>
        <position position="409"/>
    </location>
    <ligand>
        <name>[4Fe-4S] cluster</name>
        <dbReference type="ChEBI" id="CHEBI:49883"/>
        <label>2</label>
    </ligand>
</feature>
<evidence type="ECO:0000256" key="1">
    <source>
        <dbReference type="ARBA" id="ARBA00022448"/>
    </source>
</evidence>
<dbReference type="InterPro" id="IPR037225">
    <property type="entry name" value="Nuo51_FMN-bd_sf"/>
</dbReference>
<evidence type="ECO:0000256" key="2">
    <source>
        <dbReference type="ARBA" id="ARBA00022485"/>
    </source>
</evidence>
<feature type="binding site" evidence="8">
    <location>
        <position position="373"/>
    </location>
    <ligand>
        <name>[4Fe-4S] cluster</name>
        <dbReference type="ChEBI" id="CHEBI:49883"/>
        <label>1</label>
    </ligand>
</feature>
<dbReference type="InterPro" id="IPR019554">
    <property type="entry name" value="Soluble_ligand-bd"/>
</dbReference>
<feature type="binding site" evidence="8">
    <location>
        <position position="370"/>
    </location>
    <ligand>
        <name>[4Fe-4S] cluster</name>
        <dbReference type="ChEBI" id="CHEBI:49883"/>
        <label>1</label>
    </ligand>
</feature>
<feature type="binding site" evidence="8">
    <location>
        <position position="419"/>
    </location>
    <ligand>
        <name>[4Fe-4S] cluster</name>
        <dbReference type="ChEBI" id="CHEBI:49883"/>
        <label>1</label>
    </ligand>
</feature>
<evidence type="ECO:0000256" key="5">
    <source>
        <dbReference type="ARBA" id="ARBA00022982"/>
    </source>
</evidence>